<keyword evidence="2" id="KW-1185">Reference proteome</keyword>
<reference evidence="2" key="1">
    <citation type="submission" date="2017-01" db="EMBL/GenBank/DDBJ databases">
        <authorList>
            <person name="Varghese N."/>
            <person name="Submissions S."/>
        </authorList>
    </citation>
    <scope>NUCLEOTIDE SEQUENCE [LARGE SCALE GENOMIC DNA]</scope>
    <source>
        <strain evidence="2">DSM 44531</strain>
    </source>
</reference>
<organism evidence="1 2">
    <name type="scientific">Corynebacterium appendicis CIP 107643</name>
    <dbReference type="NCBI Taxonomy" id="1161099"/>
    <lineage>
        <taxon>Bacteria</taxon>
        <taxon>Bacillati</taxon>
        <taxon>Actinomycetota</taxon>
        <taxon>Actinomycetes</taxon>
        <taxon>Mycobacteriales</taxon>
        <taxon>Corynebacteriaceae</taxon>
        <taxon>Corynebacterium</taxon>
    </lineage>
</organism>
<dbReference type="Proteomes" id="UP000186292">
    <property type="component" value="Unassembled WGS sequence"/>
</dbReference>
<evidence type="ECO:0000313" key="2">
    <source>
        <dbReference type="Proteomes" id="UP000186292"/>
    </source>
</evidence>
<sequence length="340" mass="37311">METSHQPTSRGVPRPIRGLLVTQAPAHKQSDTLPRLLPQMASRLALAHSRIKSRSNSARMTGHTIPMDFIYQDYALEPLGQLCIDLANSVNELARSGRAITDDERANINEKLKATEPGTARYEVAKLPDDQSTLVAQSAGGALHAIGHILTTGVTAPLAPAILARTAVENSAVLSFLCEPADHLARVTRAVNLLDKTLREDGAMKAEHPFSPIRNEFLPVQSILGQMGYMKSNAAPSGYQNLADNHLSPMDGGRLYSELNKYVHSNLLTQLAMATYADHRPWSNHWRTYDFVLATAGIVAYSTSMMEPHRSGNPQDFHAAAHQVTQRVMVFNSDSRFQSQ</sequence>
<gene>
    <name evidence="1" type="ORF">SAMN05444817_1301</name>
</gene>
<dbReference type="AlphaFoldDB" id="A0A1N7KIC9"/>
<proteinExistence type="predicted"/>
<evidence type="ECO:0000313" key="1">
    <source>
        <dbReference type="EMBL" id="SIS61254.1"/>
    </source>
</evidence>
<accession>A0A1N7KIC9</accession>
<name>A0A1N7KIC9_9CORY</name>
<protein>
    <submittedName>
        <fullName evidence="1">Uncharacterized protein</fullName>
    </submittedName>
</protein>
<dbReference type="EMBL" id="FTOF01000030">
    <property type="protein sequence ID" value="SIS61254.1"/>
    <property type="molecule type" value="Genomic_DNA"/>
</dbReference>